<organism evidence="2 3">
    <name type="scientific">Acuticoccus mangrovi</name>
    <dbReference type="NCBI Taxonomy" id="2796142"/>
    <lineage>
        <taxon>Bacteria</taxon>
        <taxon>Pseudomonadati</taxon>
        <taxon>Pseudomonadota</taxon>
        <taxon>Alphaproteobacteria</taxon>
        <taxon>Hyphomicrobiales</taxon>
        <taxon>Amorphaceae</taxon>
        <taxon>Acuticoccus</taxon>
    </lineage>
</organism>
<dbReference type="Proteomes" id="UP000609531">
    <property type="component" value="Unassembled WGS sequence"/>
</dbReference>
<dbReference type="EMBL" id="JAEKJA010000009">
    <property type="protein sequence ID" value="MBJ3776385.1"/>
    <property type="molecule type" value="Genomic_DNA"/>
</dbReference>
<dbReference type="PANTHER" id="PTHR47837">
    <property type="entry name" value="GTP PYROPHOSPHOKINASE YJBM"/>
    <property type="match status" value="1"/>
</dbReference>
<proteinExistence type="predicted"/>
<dbReference type="RefSeq" id="WP_198882291.1">
    <property type="nucleotide sequence ID" value="NZ_JAEKJA010000009.1"/>
</dbReference>
<comment type="caution">
    <text evidence="2">The sequence shown here is derived from an EMBL/GenBank/DDBJ whole genome shotgun (WGS) entry which is preliminary data.</text>
</comment>
<dbReference type="InterPro" id="IPR043519">
    <property type="entry name" value="NT_sf"/>
</dbReference>
<name>A0A934IQV2_9HYPH</name>
<dbReference type="GO" id="GO:0015969">
    <property type="term" value="P:guanosine tetraphosphate metabolic process"/>
    <property type="evidence" value="ECO:0007669"/>
    <property type="project" value="InterPro"/>
</dbReference>
<dbReference type="AlphaFoldDB" id="A0A934IQV2"/>
<dbReference type="InterPro" id="IPR007685">
    <property type="entry name" value="RelA_SpoT"/>
</dbReference>
<dbReference type="Gene3D" id="3.30.460.10">
    <property type="entry name" value="Beta Polymerase, domain 2"/>
    <property type="match status" value="1"/>
</dbReference>
<dbReference type="SMART" id="SM00954">
    <property type="entry name" value="RelA_SpoT"/>
    <property type="match status" value="1"/>
</dbReference>
<feature type="domain" description="RelA/SpoT" evidence="1">
    <location>
        <begin position="64"/>
        <end position="185"/>
    </location>
</feature>
<dbReference type="CDD" id="cd05399">
    <property type="entry name" value="NT_Rel-Spo_like"/>
    <property type="match status" value="1"/>
</dbReference>
<dbReference type="SUPFAM" id="SSF81301">
    <property type="entry name" value="Nucleotidyltransferase"/>
    <property type="match status" value="1"/>
</dbReference>
<dbReference type="InterPro" id="IPR052366">
    <property type="entry name" value="GTP_Pyrophosphokinase"/>
</dbReference>
<evidence type="ECO:0000259" key="1">
    <source>
        <dbReference type="SMART" id="SM00954"/>
    </source>
</evidence>
<dbReference type="PANTHER" id="PTHR47837:SF1">
    <property type="entry name" value="GTP PYROPHOSPHOKINASE YJBM"/>
    <property type="match status" value="1"/>
</dbReference>
<sequence>MKRVYAKELEKVELYLSRSSRRELYTEFQSTVTSELQRAFETPRLHDLVIEVFSRAEKDPRNPIKTDRKIALKLYKWNKSSTVNPPATPEQVHDIAGVTIVCNYPSDTDEICNYLKEEFSSSRFRIDRISFRDPLTNKGYRAFHIVAVGLGKFHKIPCEIQIKTLLAMSWGTKTHDLTYKPAAEIDRRLSLYMEKLTFVAQILDEQSEILKSLISDAWELDAARRHVASTELVMGIKRSSDQDAIDILSYVQNNKERLSVVSLSDDLTMELFQRFDLYVDAKGLSRDLCRVAAVYALLRPSGDRTDWAIELIDDWIDSIHSSDERNNSIVFRSLVCMALSEYEEALSTGREVLKIAAESPSASSVKAKANLAYFLSEAYFHRAFDESSGGGEIITEATEECAQEALDIIHDLIANSGGTDWNSQVEDTIGAVLISCSQEESGVRDGLDRCRRALNQVSNGEGLSLAKAFYSLHEKRAFRRLLKFG</sequence>
<reference evidence="2" key="1">
    <citation type="submission" date="2020-12" db="EMBL/GenBank/DDBJ databases">
        <title>Bacterial taxonomy.</title>
        <authorList>
            <person name="Pan X."/>
        </authorList>
    </citation>
    <scope>NUCLEOTIDE SEQUENCE</scope>
    <source>
        <strain evidence="2">B2012</strain>
    </source>
</reference>
<evidence type="ECO:0000313" key="2">
    <source>
        <dbReference type="EMBL" id="MBJ3776385.1"/>
    </source>
</evidence>
<gene>
    <name evidence="2" type="ORF">JCR33_11830</name>
</gene>
<protein>
    <recommendedName>
        <fullName evidence="1">RelA/SpoT domain-containing protein</fullName>
    </recommendedName>
</protein>
<dbReference type="Pfam" id="PF04607">
    <property type="entry name" value="RelA_SpoT"/>
    <property type="match status" value="1"/>
</dbReference>
<keyword evidence="3" id="KW-1185">Reference proteome</keyword>
<accession>A0A934IQV2</accession>
<evidence type="ECO:0000313" key="3">
    <source>
        <dbReference type="Proteomes" id="UP000609531"/>
    </source>
</evidence>